<gene>
    <name evidence="4" type="ORF">N783_03775</name>
</gene>
<feature type="region of interest" description="Disordered" evidence="2">
    <location>
        <begin position="32"/>
        <end position="52"/>
    </location>
</feature>
<dbReference type="Pfam" id="PF13365">
    <property type="entry name" value="Trypsin_2"/>
    <property type="match status" value="1"/>
</dbReference>
<feature type="compositionally biased region" description="Basic and acidic residues" evidence="2">
    <location>
        <begin position="32"/>
        <end position="51"/>
    </location>
</feature>
<proteinExistence type="predicted"/>
<keyword evidence="3" id="KW-1133">Transmembrane helix</keyword>
<keyword evidence="3" id="KW-0812">Transmembrane</keyword>
<dbReference type="Proteomes" id="UP000030403">
    <property type="component" value="Unassembled WGS sequence"/>
</dbReference>
<protein>
    <submittedName>
        <fullName evidence="4">S7 family peptidase</fullName>
    </submittedName>
</protein>
<keyword evidence="1" id="KW-0720">Serine protease</keyword>
<keyword evidence="1" id="KW-0378">Hydrolase</keyword>
<accession>A0A0A5FWL6</accession>
<dbReference type="GO" id="GO:0004252">
    <property type="term" value="F:serine-type endopeptidase activity"/>
    <property type="evidence" value="ECO:0007669"/>
    <property type="project" value="InterPro"/>
</dbReference>
<sequence length="285" mass="32397">MSREHEREQPDIIDDDLYEEIDEEELIELVEEEKQKALEREKREEEEEKKGPPAFPKWAFYLIAFMMALNVMAFLPKTFSIPAIDFLMKSAELSTKQEIDTYQESVVVIESGNSKGTGFSISSDGYIVTNHHVVDNEQPITVAFPEQGLFKGEIVANFEEVDLALLKVENEENVSLPHLSLAEKTHFEKREHVYFIGNPLRFNGIANEGEVIGYTRLSDWDQDVLMLDAPIYHGNSGSPVINEEGEVIAVVFATIRKEQYGKVGLAVPVTYYHEKVRGLSGDYPH</sequence>
<dbReference type="InterPro" id="IPR009003">
    <property type="entry name" value="Peptidase_S1_PA"/>
</dbReference>
<dbReference type="OrthoDB" id="9766361at2"/>
<evidence type="ECO:0000256" key="1">
    <source>
        <dbReference type="ARBA" id="ARBA00022825"/>
    </source>
</evidence>
<dbReference type="PRINTS" id="PR00834">
    <property type="entry name" value="PROTEASES2C"/>
</dbReference>
<dbReference type="AlphaFoldDB" id="A0A0A5FWL6"/>
<keyword evidence="5" id="KW-1185">Reference proteome</keyword>
<feature type="transmembrane region" description="Helical" evidence="3">
    <location>
        <begin position="58"/>
        <end position="75"/>
    </location>
</feature>
<dbReference type="InterPro" id="IPR001940">
    <property type="entry name" value="Peptidase_S1C"/>
</dbReference>
<dbReference type="STRING" id="1385511.GCA_000425225_04222"/>
<dbReference type="PANTHER" id="PTHR22939">
    <property type="entry name" value="SERINE PROTEASE FAMILY S1C HTRA-RELATED"/>
    <property type="match status" value="1"/>
</dbReference>
<dbReference type="eggNOG" id="COG0265">
    <property type="taxonomic scope" value="Bacteria"/>
</dbReference>
<evidence type="ECO:0000313" key="4">
    <source>
        <dbReference type="EMBL" id="KGX83413.1"/>
    </source>
</evidence>
<dbReference type="GO" id="GO:0006508">
    <property type="term" value="P:proteolysis"/>
    <property type="evidence" value="ECO:0007669"/>
    <property type="project" value="InterPro"/>
</dbReference>
<evidence type="ECO:0000313" key="5">
    <source>
        <dbReference type="Proteomes" id="UP000030403"/>
    </source>
</evidence>
<organism evidence="4 5">
    <name type="scientific">Pontibacillus marinus BH030004 = DSM 16465</name>
    <dbReference type="NCBI Taxonomy" id="1385511"/>
    <lineage>
        <taxon>Bacteria</taxon>
        <taxon>Bacillati</taxon>
        <taxon>Bacillota</taxon>
        <taxon>Bacilli</taxon>
        <taxon>Bacillales</taxon>
        <taxon>Bacillaceae</taxon>
        <taxon>Pontibacillus</taxon>
    </lineage>
</organism>
<dbReference type="RefSeq" id="WP_027447677.1">
    <property type="nucleotide sequence ID" value="NZ_AULJ01000082.1"/>
</dbReference>
<reference evidence="4 5" key="1">
    <citation type="submission" date="2013-08" db="EMBL/GenBank/DDBJ databases">
        <authorList>
            <person name="Huang J."/>
            <person name="Wang G."/>
        </authorList>
    </citation>
    <scope>NUCLEOTIDE SEQUENCE [LARGE SCALE GENOMIC DNA]</scope>
    <source>
        <strain evidence="4 5">BH030004</strain>
    </source>
</reference>
<comment type="caution">
    <text evidence="4">The sequence shown here is derived from an EMBL/GenBank/DDBJ whole genome shotgun (WGS) entry which is preliminary data.</text>
</comment>
<dbReference type="Gene3D" id="2.40.10.120">
    <property type="match status" value="1"/>
</dbReference>
<dbReference type="SUPFAM" id="SSF50494">
    <property type="entry name" value="Trypsin-like serine proteases"/>
    <property type="match status" value="1"/>
</dbReference>
<keyword evidence="1" id="KW-0645">Protease</keyword>
<keyword evidence="3" id="KW-0472">Membrane</keyword>
<name>A0A0A5FWL6_9BACI</name>
<dbReference type="PANTHER" id="PTHR22939:SF129">
    <property type="entry name" value="SERINE PROTEASE HTRA2, MITOCHONDRIAL"/>
    <property type="match status" value="1"/>
</dbReference>
<evidence type="ECO:0000256" key="2">
    <source>
        <dbReference type="SAM" id="MobiDB-lite"/>
    </source>
</evidence>
<evidence type="ECO:0000256" key="3">
    <source>
        <dbReference type="SAM" id="Phobius"/>
    </source>
</evidence>
<dbReference type="EMBL" id="AVPF01000111">
    <property type="protein sequence ID" value="KGX83413.1"/>
    <property type="molecule type" value="Genomic_DNA"/>
</dbReference>